<proteinExistence type="predicted"/>
<sequence>MIVMVSVKMPPAPMPCSARNHTSIVIEVAAPQSAEPAMNVRIESS</sequence>
<evidence type="ECO:0000313" key="1">
    <source>
        <dbReference type="EMBL" id="CAB4766505.1"/>
    </source>
</evidence>
<protein>
    <submittedName>
        <fullName evidence="1">Unannotated protein</fullName>
    </submittedName>
</protein>
<organism evidence="1">
    <name type="scientific">freshwater metagenome</name>
    <dbReference type="NCBI Taxonomy" id="449393"/>
    <lineage>
        <taxon>unclassified sequences</taxon>
        <taxon>metagenomes</taxon>
        <taxon>ecological metagenomes</taxon>
    </lineage>
</organism>
<dbReference type="EMBL" id="CAEZYR010000146">
    <property type="protein sequence ID" value="CAB4766505.1"/>
    <property type="molecule type" value="Genomic_DNA"/>
</dbReference>
<reference evidence="1" key="1">
    <citation type="submission" date="2020-05" db="EMBL/GenBank/DDBJ databases">
        <authorList>
            <person name="Chiriac C."/>
            <person name="Salcher M."/>
            <person name="Ghai R."/>
            <person name="Kavagutti S V."/>
        </authorList>
    </citation>
    <scope>NUCLEOTIDE SEQUENCE</scope>
</reference>
<accession>A0A6J6V5Z0</accession>
<dbReference type="AlphaFoldDB" id="A0A6J6V5Z0"/>
<name>A0A6J6V5Z0_9ZZZZ</name>
<gene>
    <name evidence="1" type="ORF">UFOPK2754_02823</name>
</gene>